<dbReference type="Proteomes" id="UP000602198">
    <property type="component" value="Unassembled WGS sequence"/>
</dbReference>
<evidence type="ECO:0000256" key="2">
    <source>
        <dbReference type="ARBA" id="ARBA00023295"/>
    </source>
</evidence>
<keyword evidence="1 3" id="KW-0378">Hydrolase</keyword>
<feature type="domain" description="Glycoside hydrolase family 5" evidence="4">
    <location>
        <begin position="177"/>
        <end position="328"/>
    </location>
</feature>
<keyword evidence="6" id="KW-1185">Reference proteome</keyword>
<evidence type="ECO:0000256" key="3">
    <source>
        <dbReference type="RuleBase" id="RU361153"/>
    </source>
</evidence>
<accession>A0ABS1MB60</accession>
<keyword evidence="2 3" id="KW-0326">Glycosidase</keyword>
<evidence type="ECO:0000256" key="1">
    <source>
        <dbReference type="ARBA" id="ARBA00022801"/>
    </source>
</evidence>
<organism evidence="5 6">
    <name type="scientific">Nocardia acididurans</name>
    <dbReference type="NCBI Taxonomy" id="2802282"/>
    <lineage>
        <taxon>Bacteria</taxon>
        <taxon>Bacillati</taxon>
        <taxon>Actinomycetota</taxon>
        <taxon>Actinomycetes</taxon>
        <taxon>Mycobacteriales</taxon>
        <taxon>Nocardiaceae</taxon>
        <taxon>Nocardia</taxon>
    </lineage>
</organism>
<dbReference type="InterPro" id="IPR017853">
    <property type="entry name" value="GH"/>
</dbReference>
<dbReference type="SUPFAM" id="SSF51445">
    <property type="entry name" value="(Trans)glycosidases"/>
    <property type="match status" value="1"/>
</dbReference>
<dbReference type="InterPro" id="IPR001547">
    <property type="entry name" value="Glyco_hydro_5"/>
</dbReference>
<dbReference type="PROSITE" id="PS51257">
    <property type="entry name" value="PROKAR_LIPOPROTEIN"/>
    <property type="match status" value="1"/>
</dbReference>
<protein>
    <submittedName>
        <fullName evidence="5">Cellulase family glycosylhydrolase</fullName>
    </submittedName>
</protein>
<sequence>MVAIGRVRRCGVVLVAAALAVSTGCGEDTPYSVRTTTGAWAAAGAPAAPAAVTAAPTGLRLRGQPWWPTGFNGPQLATDYTINFGCGAEVDLDAFFRRLPDNTLTRFALFQAFVVDKESGELDFTAADAVFEAAEKYGRIILPVLTPQTGECGDEIFKQRQWYVDGWTKTRPVPGRSVMSFRDWMRTAVERWRSSPVLAGWELVGEPEPSNCGATCDLKSRTCPKDAAQVLRTFLDEAGEVVRALDPQRLLFAGFIGGTQCGFTGDKYRYVSESKNVDVLSYHDYSEENIALPGDPRSGLAARLAQARELGKPLLVGEIGEYAGSCLPLAERRENLDMRMSGQRAAGSAGALIWAYVPDPRLDECTYDVGPDDPLWELVAQRSTLG</sequence>
<gene>
    <name evidence="5" type="ORF">JK358_25950</name>
</gene>
<dbReference type="Pfam" id="PF00150">
    <property type="entry name" value="Cellulase"/>
    <property type="match status" value="1"/>
</dbReference>
<comment type="caution">
    <text evidence="5">The sequence shown here is derived from an EMBL/GenBank/DDBJ whole genome shotgun (WGS) entry which is preliminary data.</text>
</comment>
<evidence type="ECO:0000313" key="6">
    <source>
        <dbReference type="Proteomes" id="UP000602198"/>
    </source>
</evidence>
<reference evidence="5 6" key="1">
    <citation type="submission" date="2021-01" db="EMBL/GenBank/DDBJ databases">
        <title>WGS of actinomycetes isolated from Thailand.</title>
        <authorList>
            <person name="Thawai C."/>
        </authorList>
    </citation>
    <scope>NUCLEOTIDE SEQUENCE [LARGE SCALE GENOMIC DNA]</scope>
    <source>
        <strain evidence="5 6">LPG 2</strain>
    </source>
</reference>
<proteinExistence type="inferred from homology"/>
<evidence type="ECO:0000313" key="5">
    <source>
        <dbReference type="EMBL" id="MBL1077852.1"/>
    </source>
</evidence>
<dbReference type="Gene3D" id="3.20.20.80">
    <property type="entry name" value="Glycosidases"/>
    <property type="match status" value="1"/>
</dbReference>
<evidence type="ECO:0000259" key="4">
    <source>
        <dbReference type="Pfam" id="PF00150"/>
    </source>
</evidence>
<comment type="similarity">
    <text evidence="3">Belongs to the glycosyl hydrolase 5 (cellulase A) family.</text>
</comment>
<dbReference type="EMBL" id="JAERRJ010000010">
    <property type="protein sequence ID" value="MBL1077852.1"/>
    <property type="molecule type" value="Genomic_DNA"/>
</dbReference>
<name>A0ABS1MB60_9NOCA</name>